<accession>A0A2N0NGC7</accession>
<dbReference type="Proteomes" id="UP000232722">
    <property type="component" value="Unassembled WGS sequence"/>
</dbReference>
<sequence length="84" mass="9356">MVKMSSGWMWVSLPLHPPRPHGLAVPIWPLRGSGIPIYPPQSGTTSGTNIYTKKLENNRKGSKNEYNERVVPDMADVADVLEKI</sequence>
<comment type="caution">
    <text evidence="1">The sequence shown here is derived from an EMBL/GenBank/DDBJ whole genome shotgun (WGS) entry which is preliminary data.</text>
</comment>
<organism evidence="1 2">
    <name type="scientific">Rhizophagus irregularis</name>
    <dbReference type="NCBI Taxonomy" id="588596"/>
    <lineage>
        <taxon>Eukaryota</taxon>
        <taxon>Fungi</taxon>
        <taxon>Fungi incertae sedis</taxon>
        <taxon>Mucoromycota</taxon>
        <taxon>Glomeromycotina</taxon>
        <taxon>Glomeromycetes</taxon>
        <taxon>Glomerales</taxon>
        <taxon>Glomeraceae</taxon>
        <taxon>Rhizophagus</taxon>
    </lineage>
</organism>
<dbReference type="EMBL" id="LLXJ01007567">
    <property type="protein sequence ID" value="PKB93641.1"/>
    <property type="molecule type" value="Genomic_DNA"/>
</dbReference>
<evidence type="ECO:0000313" key="1">
    <source>
        <dbReference type="EMBL" id="PKB93641.1"/>
    </source>
</evidence>
<evidence type="ECO:0000313" key="2">
    <source>
        <dbReference type="Proteomes" id="UP000232722"/>
    </source>
</evidence>
<gene>
    <name evidence="1" type="ORF">RhiirA5_440719</name>
</gene>
<proteinExistence type="predicted"/>
<reference evidence="1 2" key="1">
    <citation type="submission" date="2016-04" db="EMBL/GenBank/DDBJ databases">
        <title>Genome analyses suggest a sexual origin of heterokaryosis in a supposedly ancient asexual fungus.</title>
        <authorList>
            <person name="Ropars J."/>
            <person name="Sedzielewska K."/>
            <person name="Noel J."/>
            <person name="Charron P."/>
            <person name="Farinelli L."/>
            <person name="Marton T."/>
            <person name="Kruger M."/>
            <person name="Pelin A."/>
            <person name="Brachmann A."/>
            <person name="Corradi N."/>
        </authorList>
    </citation>
    <scope>NUCLEOTIDE SEQUENCE [LARGE SCALE GENOMIC DNA]</scope>
    <source>
        <strain evidence="1 2">A5</strain>
    </source>
</reference>
<name>A0A2N0NGC7_9GLOM</name>
<dbReference type="AlphaFoldDB" id="A0A2N0NGC7"/>
<protein>
    <submittedName>
        <fullName evidence="1">Uncharacterized protein</fullName>
    </submittedName>
</protein>
<reference evidence="1 2" key="2">
    <citation type="submission" date="2017-09" db="EMBL/GenBank/DDBJ databases">
        <title>Extensive intraspecific genome diversity in a model arbuscular mycorrhizal fungus.</title>
        <authorList>
            <person name="Chen E.C."/>
            <person name="Morin E."/>
            <person name="Beaudet D."/>
            <person name="Noel J."/>
            <person name="Ndikumana S."/>
            <person name="Charron P."/>
            <person name="St-Onge C."/>
            <person name="Giorgi J."/>
            <person name="Grigoriev I.V."/>
            <person name="Roux C."/>
            <person name="Martin F.M."/>
            <person name="Corradi N."/>
        </authorList>
    </citation>
    <scope>NUCLEOTIDE SEQUENCE [LARGE SCALE GENOMIC DNA]</scope>
    <source>
        <strain evidence="1 2">A5</strain>
    </source>
</reference>